<evidence type="ECO:0000256" key="1">
    <source>
        <dbReference type="PROSITE-ProRule" id="PRU00169"/>
    </source>
</evidence>
<feature type="domain" description="HTH LytTR-type" evidence="3">
    <location>
        <begin position="136"/>
        <end position="242"/>
    </location>
</feature>
<feature type="modified residue" description="4-aspartylphosphate" evidence="1">
    <location>
        <position position="56"/>
    </location>
</feature>
<dbReference type="SMART" id="SM00448">
    <property type="entry name" value="REC"/>
    <property type="match status" value="1"/>
</dbReference>
<dbReference type="PROSITE" id="PS50930">
    <property type="entry name" value="HTH_LYTTR"/>
    <property type="match status" value="1"/>
</dbReference>
<dbReference type="InterPro" id="IPR001789">
    <property type="entry name" value="Sig_transdc_resp-reg_receiver"/>
</dbReference>
<dbReference type="PANTHER" id="PTHR37299:SF1">
    <property type="entry name" value="STAGE 0 SPORULATION PROTEIN A HOMOLOG"/>
    <property type="match status" value="1"/>
</dbReference>
<gene>
    <name evidence="4" type="ORF">J2S10_001368</name>
</gene>
<evidence type="ECO:0000259" key="2">
    <source>
        <dbReference type="PROSITE" id="PS50110"/>
    </source>
</evidence>
<comment type="caution">
    <text evidence="4">The sequence shown here is derived from an EMBL/GenBank/DDBJ whole genome shotgun (WGS) entry which is preliminary data.</text>
</comment>
<protein>
    <submittedName>
        <fullName evidence="4">DNA-binding LytR/AlgR family response regulator</fullName>
    </submittedName>
</protein>
<dbReference type="EMBL" id="JAUSTW010000002">
    <property type="protein sequence ID" value="MDQ0198227.1"/>
    <property type="molecule type" value="Genomic_DNA"/>
</dbReference>
<evidence type="ECO:0000313" key="5">
    <source>
        <dbReference type="Proteomes" id="UP001224122"/>
    </source>
</evidence>
<dbReference type="GO" id="GO:0003677">
    <property type="term" value="F:DNA binding"/>
    <property type="evidence" value="ECO:0007669"/>
    <property type="project" value="UniProtKB-KW"/>
</dbReference>
<keyword evidence="1" id="KW-0597">Phosphoprotein</keyword>
<keyword evidence="4" id="KW-0238">DNA-binding</keyword>
<evidence type="ECO:0000313" key="4">
    <source>
        <dbReference type="EMBL" id="MDQ0198227.1"/>
    </source>
</evidence>
<dbReference type="SMART" id="SM00850">
    <property type="entry name" value="LytTR"/>
    <property type="match status" value="1"/>
</dbReference>
<dbReference type="SUPFAM" id="SSF52172">
    <property type="entry name" value="CheY-like"/>
    <property type="match status" value="1"/>
</dbReference>
<dbReference type="PANTHER" id="PTHR37299">
    <property type="entry name" value="TRANSCRIPTIONAL REGULATOR-RELATED"/>
    <property type="match status" value="1"/>
</dbReference>
<organism evidence="4 5">
    <name type="scientific">Neobacillus ginsengisoli</name>
    <dbReference type="NCBI Taxonomy" id="904295"/>
    <lineage>
        <taxon>Bacteria</taxon>
        <taxon>Bacillati</taxon>
        <taxon>Bacillota</taxon>
        <taxon>Bacilli</taxon>
        <taxon>Bacillales</taxon>
        <taxon>Bacillaceae</taxon>
        <taxon>Neobacillus</taxon>
    </lineage>
</organism>
<dbReference type="Gene3D" id="3.40.50.2300">
    <property type="match status" value="1"/>
</dbReference>
<name>A0ABT9XRP5_9BACI</name>
<dbReference type="Pfam" id="PF04397">
    <property type="entry name" value="LytTR"/>
    <property type="match status" value="1"/>
</dbReference>
<keyword evidence="5" id="KW-1185">Reference proteome</keyword>
<dbReference type="Gene3D" id="2.20.25.10">
    <property type="match status" value="1"/>
</dbReference>
<dbReference type="PROSITE" id="PS50110">
    <property type="entry name" value="RESPONSE_REGULATORY"/>
    <property type="match status" value="1"/>
</dbReference>
<dbReference type="InterPro" id="IPR046947">
    <property type="entry name" value="LytR-like"/>
</dbReference>
<sequence>MMTVRVLIVDDEQPAREELAYMLGEIQGAALIGEASTGMEAVKKAKELKPDLMFLDIHLPDLTGLQVAELLNEFDFAIQIVFLTAYDHFAIEAFKLRAFHYLLKPYDLEDLIEVFDTYLNMLKENQMKTEQTKNKLAIETENGITYLSPKEIYFIEKQGREVIIHTKIEKIKALFTLNELFEKLERFSFFRTHKSYLVNLEHIKELRTWFSGSYNLIMNDQYQSEVPVSRNYVKDLREKVEL</sequence>
<dbReference type="InterPro" id="IPR011006">
    <property type="entry name" value="CheY-like_superfamily"/>
</dbReference>
<dbReference type="Proteomes" id="UP001224122">
    <property type="component" value="Unassembled WGS sequence"/>
</dbReference>
<reference evidence="4 5" key="1">
    <citation type="submission" date="2023-07" db="EMBL/GenBank/DDBJ databases">
        <title>Genomic Encyclopedia of Type Strains, Phase IV (KMG-IV): sequencing the most valuable type-strain genomes for metagenomic binning, comparative biology and taxonomic classification.</title>
        <authorList>
            <person name="Goeker M."/>
        </authorList>
    </citation>
    <scope>NUCLEOTIDE SEQUENCE [LARGE SCALE GENOMIC DNA]</scope>
    <source>
        <strain evidence="4 5">DSM 27594</strain>
    </source>
</reference>
<feature type="domain" description="Response regulatory" evidence="2">
    <location>
        <begin position="5"/>
        <end position="119"/>
    </location>
</feature>
<proteinExistence type="predicted"/>
<evidence type="ECO:0000259" key="3">
    <source>
        <dbReference type="PROSITE" id="PS50930"/>
    </source>
</evidence>
<accession>A0ABT9XRP5</accession>
<dbReference type="InterPro" id="IPR007492">
    <property type="entry name" value="LytTR_DNA-bd_dom"/>
</dbReference>
<dbReference type="Pfam" id="PF00072">
    <property type="entry name" value="Response_reg"/>
    <property type="match status" value="1"/>
</dbReference>
<dbReference type="Gene3D" id="2.40.50.40">
    <property type="match status" value="1"/>
</dbReference>